<evidence type="ECO:0000256" key="8">
    <source>
        <dbReference type="PIRSR" id="PIRSR614732-1"/>
    </source>
</evidence>
<dbReference type="PANTHER" id="PTHR32119">
    <property type="entry name" value="OROTIDINE 5'-PHOSPHATE DECARBOXYLASE"/>
    <property type="match status" value="1"/>
</dbReference>
<dbReference type="STRING" id="2754.EH55_07790"/>
<keyword evidence="4 7" id="KW-0665">Pyrimidine biosynthesis</keyword>
<comment type="subunit">
    <text evidence="7">Homodimer.</text>
</comment>
<feature type="binding site" evidence="7 9">
    <location>
        <position position="181"/>
    </location>
    <ligand>
        <name>substrate</name>
    </ligand>
</feature>
<evidence type="ECO:0000256" key="6">
    <source>
        <dbReference type="ARBA" id="ARBA00049157"/>
    </source>
</evidence>
<evidence type="ECO:0000256" key="10">
    <source>
        <dbReference type="RuleBase" id="RU000512"/>
    </source>
</evidence>
<name>A0A073J2D5_9BACT</name>
<evidence type="ECO:0000256" key="4">
    <source>
        <dbReference type="ARBA" id="ARBA00022975"/>
    </source>
</evidence>
<protein>
    <recommendedName>
        <fullName evidence="7">Orotidine 5'-phosphate decarboxylase</fullName>
        <ecNumber evidence="7">4.1.1.23</ecNumber>
    </recommendedName>
    <alternativeName>
        <fullName evidence="7">OMP decarboxylase</fullName>
        <shortName evidence="7">OMPDCase</shortName>
        <shortName evidence="7">OMPdecase</shortName>
    </alternativeName>
</protein>
<feature type="active site" description="Proton donor" evidence="7">
    <location>
        <position position="64"/>
    </location>
</feature>
<evidence type="ECO:0000313" key="13">
    <source>
        <dbReference type="Proteomes" id="UP000027665"/>
    </source>
</evidence>
<comment type="similarity">
    <text evidence="7">Belongs to the OMP decarboxylase family. Type 1 subfamily.</text>
</comment>
<evidence type="ECO:0000259" key="11">
    <source>
        <dbReference type="SMART" id="SM00934"/>
    </source>
</evidence>
<dbReference type="UniPathway" id="UPA00070">
    <property type="reaction ID" value="UER00120"/>
</dbReference>
<evidence type="ECO:0000256" key="5">
    <source>
        <dbReference type="ARBA" id="ARBA00023239"/>
    </source>
</evidence>
<comment type="pathway">
    <text evidence="2 7 10">Pyrimidine metabolism; UMP biosynthesis via de novo pathway; UMP from orotate: step 2/2.</text>
</comment>
<dbReference type="SMART" id="SM00934">
    <property type="entry name" value="OMPdecase"/>
    <property type="match status" value="1"/>
</dbReference>
<feature type="binding site" evidence="7 9">
    <location>
        <position position="210"/>
    </location>
    <ligand>
        <name>substrate</name>
    </ligand>
</feature>
<comment type="caution">
    <text evidence="12">The sequence shown here is derived from an EMBL/GenBank/DDBJ whole genome shotgun (WGS) entry which is preliminary data.</text>
</comment>
<dbReference type="PROSITE" id="PS00156">
    <property type="entry name" value="OMPDECASE"/>
    <property type="match status" value="1"/>
</dbReference>
<accession>A0A073J2D5</accession>
<comment type="catalytic activity">
    <reaction evidence="6 7 10">
        <text>orotidine 5'-phosphate + H(+) = UMP + CO2</text>
        <dbReference type="Rhea" id="RHEA:11596"/>
        <dbReference type="ChEBI" id="CHEBI:15378"/>
        <dbReference type="ChEBI" id="CHEBI:16526"/>
        <dbReference type="ChEBI" id="CHEBI:57538"/>
        <dbReference type="ChEBI" id="CHEBI:57865"/>
        <dbReference type="EC" id="4.1.1.23"/>
    </reaction>
</comment>
<dbReference type="GO" id="GO:0044205">
    <property type="term" value="P:'de novo' UMP biosynthetic process"/>
    <property type="evidence" value="ECO:0007669"/>
    <property type="project" value="UniProtKB-UniRule"/>
</dbReference>
<evidence type="ECO:0000313" key="12">
    <source>
        <dbReference type="EMBL" id="KEJ91862.1"/>
    </source>
</evidence>
<evidence type="ECO:0000256" key="1">
    <source>
        <dbReference type="ARBA" id="ARBA00002356"/>
    </source>
</evidence>
<dbReference type="GO" id="GO:0006207">
    <property type="term" value="P:'de novo' pyrimidine nucleobase biosynthetic process"/>
    <property type="evidence" value="ECO:0007669"/>
    <property type="project" value="InterPro"/>
</dbReference>
<keyword evidence="13" id="KW-1185">Reference proteome</keyword>
<dbReference type="EMBL" id="JMKI01000037">
    <property type="protein sequence ID" value="KEJ91862.1"/>
    <property type="molecule type" value="Genomic_DNA"/>
</dbReference>
<feature type="binding site" evidence="7 9">
    <location>
        <position position="211"/>
    </location>
    <ligand>
        <name>substrate</name>
    </ligand>
</feature>
<gene>
    <name evidence="7" type="primary">pyrF</name>
    <name evidence="12" type="ORF">EH55_07790</name>
</gene>
<dbReference type="InterPro" id="IPR018089">
    <property type="entry name" value="OMPdecase_AS"/>
</dbReference>
<feature type="binding site" evidence="7 9">
    <location>
        <position position="35"/>
    </location>
    <ligand>
        <name>substrate</name>
    </ligand>
</feature>
<keyword evidence="3 7" id="KW-0210">Decarboxylase</keyword>
<feature type="binding site" evidence="7 9">
    <location>
        <position position="190"/>
    </location>
    <ligand>
        <name>substrate</name>
    </ligand>
</feature>
<keyword evidence="5 7" id="KW-0456">Lyase</keyword>
<feature type="active site" description="For OMPdecase activity" evidence="8">
    <location>
        <position position="64"/>
    </location>
</feature>
<feature type="active site" description="For OMPdecase activity" evidence="8">
    <location>
        <position position="67"/>
    </location>
</feature>
<dbReference type="SUPFAM" id="SSF51366">
    <property type="entry name" value="Ribulose-phoshate binding barrel"/>
    <property type="match status" value="1"/>
</dbReference>
<dbReference type="InterPro" id="IPR014732">
    <property type="entry name" value="OMPdecase"/>
</dbReference>
<dbReference type="GO" id="GO:0004590">
    <property type="term" value="F:orotidine-5'-phosphate decarboxylase activity"/>
    <property type="evidence" value="ECO:0007669"/>
    <property type="project" value="UniProtKB-UniRule"/>
</dbReference>
<dbReference type="PATRIC" id="fig|2754.20.peg.1061"/>
<dbReference type="InterPro" id="IPR047596">
    <property type="entry name" value="OMPdecase_bac"/>
</dbReference>
<evidence type="ECO:0000256" key="9">
    <source>
        <dbReference type="PIRSR" id="PIRSR614732-2"/>
    </source>
</evidence>
<dbReference type="GO" id="GO:0005829">
    <property type="term" value="C:cytosol"/>
    <property type="evidence" value="ECO:0007669"/>
    <property type="project" value="TreeGrafter"/>
</dbReference>
<proteinExistence type="inferred from homology"/>
<dbReference type="Gene3D" id="3.20.20.70">
    <property type="entry name" value="Aldolase class I"/>
    <property type="match status" value="1"/>
</dbReference>
<dbReference type="InterPro" id="IPR013785">
    <property type="entry name" value="Aldolase_TIM"/>
</dbReference>
<dbReference type="GeneID" id="90984142"/>
<dbReference type="InterPro" id="IPR011060">
    <property type="entry name" value="RibuloseP-bd_barrel"/>
</dbReference>
<evidence type="ECO:0000256" key="3">
    <source>
        <dbReference type="ARBA" id="ARBA00022793"/>
    </source>
</evidence>
<dbReference type="Proteomes" id="UP000027665">
    <property type="component" value="Unassembled WGS sequence"/>
</dbReference>
<dbReference type="AlphaFoldDB" id="A0A073J2D5"/>
<feature type="binding site" evidence="7 9">
    <location>
        <position position="13"/>
    </location>
    <ligand>
        <name>substrate</name>
    </ligand>
</feature>
<dbReference type="HAMAP" id="MF_01200_B">
    <property type="entry name" value="OMPdecase_type1_B"/>
    <property type="match status" value="1"/>
</dbReference>
<feature type="domain" description="Orotidine 5'-phosphate decarboxylase" evidence="11">
    <location>
        <begin position="7"/>
        <end position="226"/>
    </location>
</feature>
<sequence>MNDKKCGLIAALDVPAPDDARSFLDRLGHATEYIKIGPRLYALGGVPFVRELISRGYKIFLDLKLHDIPNTVASAVEPLSQLGLWALTLHTSGGCEMMARSVAARDRAGSETKLLGITVLTSLGGELWEDVHPGCDMGLALVARAEAAERAGLDGIVCSPLDLDLLKGRARKLMRVVPGIRAKRAGAEDQARVATAKEAALAGATYVVVGRPILEAADPVAAAKDIIASLEEVSR</sequence>
<feature type="binding site" evidence="7">
    <location>
        <begin position="62"/>
        <end position="71"/>
    </location>
    <ligand>
        <name>substrate</name>
    </ligand>
</feature>
<feature type="active site" description="For OMPdecase activity" evidence="8">
    <location>
        <position position="62"/>
    </location>
</feature>
<dbReference type="Pfam" id="PF00215">
    <property type="entry name" value="OMPdecase"/>
    <property type="match status" value="1"/>
</dbReference>
<dbReference type="PANTHER" id="PTHR32119:SF2">
    <property type="entry name" value="OROTIDINE 5'-PHOSPHATE DECARBOXYLASE"/>
    <property type="match status" value="1"/>
</dbReference>
<dbReference type="CDD" id="cd04725">
    <property type="entry name" value="OMP_decarboxylase_like"/>
    <property type="match status" value="1"/>
</dbReference>
<reference evidence="12 13" key="1">
    <citation type="submission" date="2014-04" db="EMBL/GenBank/DDBJ databases">
        <title>Draft Genome Sequence of Synergistes jonesii.</title>
        <authorList>
            <person name="Coil D.A."/>
            <person name="Eisen J.A."/>
            <person name="Holland-Moritz H.E."/>
        </authorList>
    </citation>
    <scope>NUCLEOTIDE SEQUENCE [LARGE SCALE GENOMIC DNA]</scope>
    <source>
        <strain evidence="12 13">78-1</strain>
    </source>
</reference>
<dbReference type="NCBIfam" id="TIGR01740">
    <property type="entry name" value="pyrF"/>
    <property type="match status" value="1"/>
</dbReference>
<comment type="function">
    <text evidence="1 7">Catalyzes the decarboxylation of orotidine 5'-monophosphate (OMP) to uridine 5'-monophosphate (UMP).</text>
</comment>
<dbReference type="OrthoDB" id="9806203at2"/>
<feature type="binding site" evidence="7 9">
    <location>
        <position position="121"/>
    </location>
    <ligand>
        <name>substrate</name>
    </ligand>
</feature>
<dbReference type="EC" id="4.1.1.23" evidence="7"/>
<organism evidence="12 13">
    <name type="scientific">Synergistes jonesii</name>
    <dbReference type="NCBI Taxonomy" id="2754"/>
    <lineage>
        <taxon>Bacteria</taxon>
        <taxon>Thermotogati</taxon>
        <taxon>Synergistota</taxon>
        <taxon>Synergistia</taxon>
        <taxon>Synergistales</taxon>
        <taxon>Synergistaceae</taxon>
        <taxon>Synergistes</taxon>
    </lineage>
</organism>
<dbReference type="NCBIfam" id="NF001273">
    <property type="entry name" value="PRK00230.1"/>
    <property type="match status" value="1"/>
</dbReference>
<evidence type="ECO:0000256" key="2">
    <source>
        <dbReference type="ARBA" id="ARBA00004861"/>
    </source>
</evidence>
<evidence type="ECO:0000256" key="7">
    <source>
        <dbReference type="HAMAP-Rule" id="MF_01200"/>
    </source>
</evidence>
<dbReference type="InterPro" id="IPR001754">
    <property type="entry name" value="OMPdeCOase_dom"/>
</dbReference>
<dbReference type="RefSeq" id="WP_037977262.1">
    <property type="nucleotide sequence ID" value="NZ_JAXDSK010000047.1"/>
</dbReference>
<dbReference type="eggNOG" id="COG0284">
    <property type="taxonomic scope" value="Bacteria"/>
</dbReference>